<keyword evidence="2" id="KW-1185">Reference proteome</keyword>
<proteinExistence type="predicted"/>
<organism evidence="1 2">
    <name type="scientific">Vigna unguiculata</name>
    <name type="common">Cowpea</name>
    <dbReference type="NCBI Taxonomy" id="3917"/>
    <lineage>
        <taxon>Eukaryota</taxon>
        <taxon>Viridiplantae</taxon>
        <taxon>Streptophyta</taxon>
        <taxon>Embryophyta</taxon>
        <taxon>Tracheophyta</taxon>
        <taxon>Spermatophyta</taxon>
        <taxon>Magnoliopsida</taxon>
        <taxon>eudicotyledons</taxon>
        <taxon>Gunneridae</taxon>
        <taxon>Pentapetalae</taxon>
        <taxon>rosids</taxon>
        <taxon>fabids</taxon>
        <taxon>Fabales</taxon>
        <taxon>Fabaceae</taxon>
        <taxon>Papilionoideae</taxon>
        <taxon>50 kb inversion clade</taxon>
        <taxon>NPAAA clade</taxon>
        <taxon>indigoferoid/millettioid clade</taxon>
        <taxon>Phaseoleae</taxon>
        <taxon>Vigna</taxon>
    </lineage>
</organism>
<reference evidence="1 2" key="1">
    <citation type="submission" date="2019-04" db="EMBL/GenBank/DDBJ databases">
        <title>An improved genome assembly and genetic linkage map for asparagus bean, Vigna unguiculata ssp. sesquipedialis.</title>
        <authorList>
            <person name="Xia Q."/>
            <person name="Zhang R."/>
            <person name="Dong Y."/>
        </authorList>
    </citation>
    <scope>NUCLEOTIDE SEQUENCE [LARGE SCALE GENOMIC DNA]</scope>
    <source>
        <tissue evidence="1">Leaf</tissue>
    </source>
</reference>
<evidence type="ECO:0000313" key="1">
    <source>
        <dbReference type="EMBL" id="QCD98784.1"/>
    </source>
</evidence>
<dbReference type="EMBL" id="CP039351">
    <property type="protein sequence ID" value="QCD98784.1"/>
    <property type="molecule type" value="Genomic_DNA"/>
</dbReference>
<evidence type="ECO:0000313" key="2">
    <source>
        <dbReference type="Proteomes" id="UP000501690"/>
    </source>
</evidence>
<gene>
    <name evidence="1" type="ORF">DEO72_LG7g61</name>
</gene>
<dbReference type="Proteomes" id="UP000501690">
    <property type="component" value="Linkage Group LG7"/>
</dbReference>
<dbReference type="AlphaFoldDB" id="A0A4D6MG75"/>
<accession>A0A4D6MG75</accession>
<name>A0A4D6MG75_VIGUN</name>
<sequence>METIRNQARSANSHWSKDFQVFAQKLPSGHECAARRHIKIDPGFGFCYEPPGDDELPPGGVMQF</sequence>
<protein>
    <submittedName>
        <fullName evidence="1">Uncharacterized protein</fullName>
    </submittedName>
</protein>